<dbReference type="Pfam" id="PF09684">
    <property type="entry name" value="Tail_P2_I"/>
    <property type="match status" value="1"/>
</dbReference>
<dbReference type="RefSeq" id="WP_181907516.1">
    <property type="nucleotide sequence ID" value="NZ_QRDY01000012.1"/>
</dbReference>
<dbReference type="Proteomes" id="UP000256869">
    <property type="component" value="Unassembled WGS sequence"/>
</dbReference>
<dbReference type="InterPro" id="IPR011748">
    <property type="entry name" value="Unchr_phage_tail-like"/>
</dbReference>
<keyword evidence="2" id="KW-1185">Reference proteome</keyword>
<protein>
    <submittedName>
        <fullName evidence="1">Phage tail-like protein</fullName>
    </submittedName>
</protein>
<dbReference type="Gene3D" id="2.130.10.10">
    <property type="entry name" value="YVTN repeat-like/Quinoprotein amine dehydrogenase"/>
    <property type="match status" value="1"/>
</dbReference>
<evidence type="ECO:0000313" key="1">
    <source>
        <dbReference type="EMBL" id="RED56788.1"/>
    </source>
</evidence>
<dbReference type="InterPro" id="IPR006521">
    <property type="entry name" value="Tail_protein_I"/>
</dbReference>
<name>A0A3D9I4V8_9BACL</name>
<dbReference type="NCBIfam" id="TIGR02242">
    <property type="entry name" value="tail_TIGR02242"/>
    <property type="match status" value="1"/>
</dbReference>
<dbReference type="SUPFAM" id="SSF101898">
    <property type="entry name" value="NHL repeat"/>
    <property type="match status" value="1"/>
</dbReference>
<dbReference type="EMBL" id="QRDY01000012">
    <property type="protein sequence ID" value="RED56788.1"/>
    <property type="molecule type" value="Genomic_DNA"/>
</dbReference>
<proteinExistence type="predicted"/>
<gene>
    <name evidence="1" type="ORF">DFP95_11279</name>
</gene>
<dbReference type="InterPro" id="IPR015943">
    <property type="entry name" value="WD40/YVTN_repeat-like_dom_sf"/>
</dbReference>
<evidence type="ECO:0000313" key="2">
    <source>
        <dbReference type="Proteomes" id="UP000256869"/>
    </source>
</evidence>
<comment type="caution">
    <text evidence="1">The sequence shown here is derived from an EMBL/GenBank/DDBJ whole genome shotgun (WGS) entry which is preliminary data.</text>
</comment>
<accession>A0A3D9I4V8</accession>
<reference evidence="1 2" key="1">
    <citation type="submission" date="2018-07" db="EMBL/GenBank/DDBJ databases">
        <title>Genomic Encyclopedia of Type Strains, Phase III (KMG-III): the genomes of soil and plant-associated and newly described type strains.</title>
        <authorList>
            <person name="Whitman W."/>
        </authorList>
    </citation>
    <scope>NUCLEOTIDE SEQUENCE [LARGE SCALE GENOMIC DNA]</scope>
    <source>
        <strain evidence="1 2">CECT 8236</strain>
    </source>
</reference>
<sequence>MEGGTTYFSLNQPEHWSRRGVSRNLETEDGVSIRRGEKYGVLETMNLESLEGVGEVTSFAVSSQGHLVLLNAEGDLWTYDRGSKHHERLFVPGHNLFTASAMLAISGDILFVADSSGEPSISAFDMANGQLRFRRAGHFLDQAPFHPLAIASDQDGLYIVSPSQPTDEPTAIDSLGFRKLALLRLTLSGTLADVYTDERFTAKLPINPDLWRGTQFLSLSPQGDLYVLETLTCALYIVSESNRKLDRYLMPPLYFAGLGVDSRKQIYIGDSRAIGEEDEDDRFIVHFGENGELLDRVAGFRGKASAILIDGKDRMYIWNGEAHTITVLELQPQTMGWEGSAAPEGVWLSKAFDSAEAETVWHKFTLDADIPDGTQIRISYFSSDSELLPLQGSLWKVDDWIAEDNHSFRDKLAGLAPYWSSPVVNPLDALFFGAQGRYMWLKVEWIGSERQTPQLRRLRVYFPRETLLSYLPAVYQEEESSRDFLARYLSLFGTLFDSLEEQIDGMSMQFDRERIHGKQLRWLGSWLGLDSDEHWRDETVRRLIRSAPELYRYRGTRRGIEKLVETYTGKPPIIVESFQFKAMRDNAELRWLTDRLYSESPHTFTVLLDQGQAQSDKERVLLRGLIEEHKPAFTEARIVWLQPWMYLDLHTYLGINTVLAEPSLFTLHADRNMPNDTLIVDLDMDGRMDAHTRLGMDSELE</sequence>
<dbReference type="AlphaFoldDB" id="A0A3D9I4V8"/>
<organism evidence="1 2">
    <name type="scientific">Cohnella lupini</name>
    <dbReference type="NCBI Taxonomy" id="1294267"/>
    <lineage>
        <taxon>Bacteria</taxon>
        <taxon>Bacillati</taxon>
        <taxon>Bacillota</taxon>
        <taxon>Bacilli</taxon>
        <taxon>Bacillales</taxon>
        <taxon>Paenibacillaceae</taxon>
        <taxon>Cohnella</taxon>
    </lineage>
</organism>